<dbReference type="InterPro" id="IPR011527">
    <property type="entry name" value="ABC1_TM_dom"/>
</dbReference>
<keyword evidence="4 9" id="KW-0812">Transmembrane</keyword>
<keyword evidence="13" id="KW-1185">Reference proteome</keyword>
<proteinExistence type="predicted"/>
<evidence type="ECO:0000259" key="11">
    <source>
        <dbReference type="PROSITE" id="PS50929"/>
    </source>
</evidence>
<dbReference type="InterPro" id="IPR003593">
    <property type="entry name" value="AAA+_ATPase"/>
</dbReference>
<feature type="domain" description="ABC transporter" evidence="10">
    <location>
        <begin position="375"/>
        <end position="577"/>
    </location>
</feature>
<keyword evidence="5" id="KW-0547">Nucleotide-binding</keyword>
<dbReference type="SUPFAM" id="SSF52540">
    <property type="entry name" value="P-loop containing nucleoside triphosphate hydrolases"/>
    <property type="match status" value="1"/>
</dbReference>
<evidence type="ECO:0000259" key="10">
    <source>
        <dbReference type="PROSITE" id="PS50893"/>
    </source>
</evidence>
<dbReference type="InterPro" id="IPR027417">
    <property type="entry name" value="P-loop_NTPase"/>
</dbReference>
<evidence type="ECO:0000256" key="1">
    <source>
        <dbReference type="ARBA" id="ARBA00004651"/>
    </source>
</evidence>
<name>A0A840R926_9NEIS</name>
<accession>A0A840R926</accession>
<feature type="domain" description="ABC transmembrane type-1" evidence="11">
    <location>
        <begin position="43"/>
        <end position="344"/>
    </location>
</feature>
<feature type="transmembrane region" description="Helical" evidence="9">
    <location>
        <begin position="161"/>
        <end position="180"/>
    </location>
</feature>
<dbReference type="InterPro" id="IPR050835">
    <property type="entry name" value="ABC_transporter_sub-D"/>
</dbReference>
<keyword evidence="7 9" id="KW-1133">Transmembrane helix</keyword>
<dbReference type="InterPro" id="IPR003439">
    <property type="entry name" value="ABC_transporter-like_ATP-bd"/>
</dbReference>
<sequence>MTDEHATLPVSASKNTRHLMANFWRLCRPFWLNREHWWQAWGLLALILALTGGSIYISKWYNTWQGELYNALQTLDYGAFKRLVLEFCWLAGATILVGVYNSYFQQMLQIIWRRWLTRSLLEQWLDQQNFYRLQLTDHKTDNPDQRIAEDVDEFVTGSLNLFLTTLNDLGTLVTFSFVLWGLTGPLRLVLSGHDFTIPGYLFWVALLYAIVGTAVTFWIGVPLVRLNFFQQRYEADFRYGLVRLRENADAVAMYKGERQETTVLTQRFSHVMSNFWLLMKKRKSLGLYVSSYTQLSILFPLVVMAPRVFAKQITLGVYMQIADAFSQVQSAMSSITNNFTEWARWKSVVDRLSTFQAGLDQVAVMPRLQPARSGVDMQAKLQMVCKPNGEILLQDVAWSLKPGDRLMISGRSGSGKSTLLRALAGIWPYAQGQLAYPQTGNTLFLPQRPYLPLGTLREAMYYPCPPRHDDAELAPLLVLAGLTHLMSYLDLREMWAHILSVGEQQRVALLRALLNPPAVLLMDEATSALDAHSEQAFYQALIERLPQSIVVSVAHGNELRPYHNKVLSCTAPGVWQMA</sequence>
<dbReference type="Proteomes" id="UP000543030">
    <property type="component" value="Unassembled WGS sequence"/>
</dbReference>
<dbReference type="Pfam" id="PF06472">
    <property type="entry name" value="ABC_membrane_2"/>
    <property type="match status" value="1"/>
</dbReference>
<evidence type="ECO:0000256" key="9">
    <source>
        <dbReference type="SAM" id="Phobius"/>
    </source>
</evidence>
<dbReference type="GO" id="GO:0005524">
    <property type="term" value="F:ATP binding"/>
    <property type="evidence" value="ECO:0007669"/>
    <property type="project" value="UniProtKB-KW"/>
</dbReference>
<dbReference type="GO" id="GO:0016887">
    <property type="term" value="F:ATP hydrolysis activity"/>
    <property type="evidence" value="ECO:0007669"/>
    <property type="project" value="InterPro"/>
</dbReference>
<keyword evidence="2" id="KW-0813">Transport</keyword>
<feature type="transmembrane region" description="Helical" evidence="9">
    <location>
        <begin position="200"/>
        <end position="224"/>
    </location>
</feature>
<evidence type="ECO:0000313" key="12">
    <source>
        <dbReference type="EMBL" id="MBB5189845.1"/>
    </source>
</evidence>
<feature type="transmembrane region" description="Helical" evidence="9">
    <location>
        <begin position="83"/>
        <end position="104"/>
    </location>
</feature>
<dbReference type="PROSITE" id="PS50929">
    <property type="entry name" value="ABC_TM1F"/>
    <property type="match status" value="1"/>
</dbReference>
<dbReference type="EMBL" id="JACHHN010000001">
    <property type="protein sequence ID" value="MBB5189845.1"/>
    <property type="molecule type" value="Genomic_DNA"/>
</dbReference>
<evidence type="ECO:0000256" key="5">
    <source>
        <dbReference type="ARBA" id="ARBA00022741"/>
    </source>
</evidence>
<keyword evidence="8 9" id="KW-0472">Membrane</keyword>
<evidence type="ECO:0000256" key="2">
    <source>
        <dbReference type="ARBA" id="ARBA00022448"/>
    </source>
</evidence>
<dbReference type="PROSITE" id="PS00211">
    <property type="entry name" value="ABC_TRANSPORTER_1"/>
    <property type="match status" value="1"/>
</dbReference>
<reference evidence="12 13" key="1">
    <citation type="submission" date="2020-08" db="EMBL/GenBank/DDBJ databases">
        <title>Genomic Encyclopedia of Type Strains, Phase IV (KMG-IV): sequencing the most valuable type-strain genomes for metagenomic binning, comparative biology and taxonomic classification.</title>
        <authorList>
            <person name="Goeker M."/>
        </authorList>
    </citation>
    <scope>NUCLEOTIDE SEQUENCE [LARGE SCALE GENOMIC DNA]</scope>
    <source>
        <strain evidence="12 13">DSM 18233</strain>
    </source>
</reference>
<dbReference type="PANTHER" id="PTHR11384:SF59">
    <property type="entry name" value="LYSOSOMAL COBALAMIN TRANSPORTER ABCD4"/>
    <property type="match status" value="1"/>
</dbReference>
<dbReference type="Pfam" id="PF00005">
    <property type="entry name" value="ABC_tran"/>
    <property type="match status" value="1"/>
</dbReference>
<dbReference type="Gene3D" id="3.40.50.300">
    <property type="entry name" value="P-loop containing nucleotide triphosphate hydrolases"/>
    <property type="match status" value="1"/>
</dbReference>
<gene>
    <name evidence="12" type="ORF">HNQ50_000555</name>
</gene>
<dbReference type="GO" id="GO:0140359">
    <property type="term" value="F:ABC-type transporter activity"/>
    <property type="evidence" value="ECO:0007669"/>
    <property type="project" value="InterPro"/>
</dbReference>
<evidence type="ECO:0000256" key="6">
    <source>
        <dbReference type="ARBA" id="ARBA00022840"/>
    </source>
</evidence>
<dbReference type="CDD" id="cd03223">
    <property type="entry name" value="ABCD_peroxisomal_ALDP"/>
    <property type="match status" value="1"/>
</dbReference>
<keyword evidence="6 12" id="KW-0067">ATP-binding</keyword>
<dbReference type="InterPro" id="IPR036640">
    <property type="entry name" value="ABC1_TM_sf"/>
</dbReference>
<evidence type="ECO:0000256" key="3">
    <source>
        <dbReference type="ARBA" id="ARBA00022475"/>
    </source>
</evidence>
<keyword evidence="3" id="KW-1003">Cell membrane</keyword>
<dbReference type="PROSITE" id="PS50893">
    <property type="entry name" value="ABC_TRANSPORTER_2"/>
    <property type="match status" value="1"/>
</dbReference>
<protein>
    <submittedName>
        <fullName evidence="12">Putative ATP-binding cassette transporter</fullName>
    </submittedName>
</protein>
<comment type="subcellular location">
    <subcellularLocation>
        <location evidence="1">Cell membrane</location>
        <topology evidence="1">Multi-pass membrane protein</topology>
    </subcellularLocation>
</comment>
<evidence type="ECO:0000313" key="13">
    <source>
        <dbReference type="Proteomes" id="UP000543030"/>
    </source>
</evidence>
<dbReference type="PANTHER" id="PTHR11384">
    <property type="entry name" value="ATP-BINDING CASSETTE, SUB-FAMILY D MEMBER"/>
    <property type="match status" value="1"/>
</dbReference>
<evidence type="ECO:0000256" key="8">
    <source>
        <dbReference type="ARBA" id="ARBA00023136"/>
    </source>
</evidence>
<feature type="transmembrane region" description="Helical" evidence="9">
    <location>
        <begin position="285"/>
        <end position="305"/>
    </location>
</feature>
<evidence type="ECO:0000256" key="7">
    <source>
        <dbReference type="ARBA" id="ARBA00022989"/>
    </source>
</evidence>
<dbReference type="GO" id="GO:0005886">
    <property type="term" value="C:plasma membrane"/>
    <property type="evidence" value="ECO:0007669"/>
    <property type="project" value="UniProtKB-SubCell"/>
</dbReference>
<dbReference type="Gene3D" id="1.20.1560.10">
    <property type="entry name" value="ABC transporter type 1, transmembrane domain"/>
    <property type="match status" value="1"/>
</dbReference>
<dbReference type="RefSeq" id="WP_184097289.1">
    <property type="nucleotide sequence ID" value="NZ_JACHHN010000001.1"/>
</dbReference>
<dbReference type="SUPFAM" id="SSF90123">
    <property type="entry name" value="ABC transporter transmembrane region"/>
    <property type="match status" value="1"/>
</dbReference>
<dbReference type="SMART" id="SM00382">
    <property type="entry name" value="AAA"/>
    <property type="match status" value="1"/>
</dbReference>
<organism evidence="12 13">
    <name type="scientific">Silvimonas terrae</name>
    <dbReference type="NCBI Taxonomy" id="300266"/>
    <lineage>
        <taxon>Bacteria</taxon>
        <taxon>Pseudomonadati</taxon>
        <taxon>Pseudomonadota</taxon>
        <taxon>Betaproteobacteria</taxon>
        <taxon>Neisseriales</taxon>
        <taxon>Chitinibacteraceae</taxon>
        <taxon>Silvimonas</taxon>
    </lineage>
</organism>
<dbReference type="InterPro" id="IPR017871">
    <property type="entry name" value="ABC_transporter-like_CS"/>
</dbReference>
<comment type="caution">
    <text evidence="12">The sequence shown here is derived from an EMBL/GenBank/DDBJ whole genome shotgun (WGS) entry which is preliminary data.</text>
</comment>
<feature type="transmembrane region" description="Helical" evidence="9">
    <location>
        <begin position="38"/>
        <end position="57"/>
    </location>
</feature>
<evidence type="ECO:0000256" key="4">
    <source>
        <dbReference type="ARBA" id="ARBA00022692"/>
    </source>
</evidence>
<dbReference type="AlphaFoldDB" id="A0A840R926"/>